<accession>A0A8J8GM80</accession>
<feature type="transmembrane region" description="Helical" evidence="2">
    <location>
        <begin position="179"/>
        <end position="196"/>
    </location>
</feature>
<name>A0A8J8GM80_9EURY</name>
<feature type="region of interest" description="Disordered" evidence="1">
    <location>
        <begin position="1"/>
        <end position="36"/>
    </location>
</feature>
<evidence type="ECO:0000313" key="3">
    <source>
        <dbReference type="EMBL" id="NUB92584.1"/>
    </source>
</evidence>
<dbReference type="EMBL" id="JABUQZ010000001">
    <property type="protein sequence ID" value="NUC71499.1"/>
    <property type="molecule type" value="Genomic_DNA"/>
</dbReference>
<dbReference type="RefSeq" id="WP_174679510.1">
    <property type="nucleotide sequence ID" value="NZ_JABUQZ010000001.1"/>
</dbReference>
<dbReference type="EMBL" id="JABURA010000001">
    <property type="protein sequence ID" value="NUB92584.1"/>
    <property type="molecule type" value="Genomic_DNA"/>
</dbReference>
<evidence type="ECO:0000313" key="6">
    <source>
        <dbReference type="Proteomes" id="UP001016761"/>
    </source>
</evidence>
<evidence type="ECO:0000256" key="1">
    <source>
        <dbReference type="SAM" id="MobiDB-lite"/>
    </source>
</evidence>
<dbReference type="OrthoDB" id="307287at2157"/>
<feature type="transmembrane region" description="Helical" evidence="2">
    <location>
        <begin position="98"/>
        <end position="116"/>
    </location>
</feature>
<proteinExistence type="predicted"/>
<comment type="caution">
    <text evidence="3">The sequence shown here is derived from an EMBL/GenBank/DDBJ whole genome shotgun (WGS) entry which is preliminary data.</text>
</comment>
<feature type="transmembrane region" description="Helical" evidence="2">
    <location>
        <begin position="216"/>
        <end position="235"/>
    </location>
</feature>
<gene>
    <name evidence="3" type="ORF">HT576_16365</name>
    <name evidence="4" type="ORF">HTZ84_04095</name>
</gene>
<reference evidence="3 6" key="1">
    <citation type="submission" date="2020-06" db="EMBL/GenBank/DDBJ databases">
        <title>Haloterrigena sp. nov., an extremely halophilic archaeon isolated from a saline sediment.</title>
        <authorList>
            <person name="Liu B.-B."/>
        </authorList>
    </citation>
    <scope>NUCLEOTIDE SEQUENCE</scope>
    <source>
        <strain evidence="3">SYSU A121-1</strain>
        <strain evidence="4 6">SYSU A558-1</strain>
    </source>
</reference>
<organism evidence="3 5">
    <name type="scientific">Haloterrigena gelatinilytica</name>
    <dbReference type="NCBI Taxonomy" id="2741724"/>
    <lineage>
        <taxon>Archaea</taxon>
        <taxon>Methanobacteriati</taxon>
        <taxon>Methanobacteriota</taxon>
        <taxon>Stenosarchaea group</taxon>
        <taxon>Halobacteria</taxon>
        <taxon>Halobacteriales</taxon>
        <taxon>Natrialbaceae</taxon>
        <taxon>Haloterrigena</taxon>
    </lineage>
</organism>
<dbReference type="Proteomes" id="UP001016761">
    <property type="component" value="Unassembled WGS sequence"/>
</dbReference>
<keyword evidence="2" id="KW-0812">Transmembrane</keyword>
<sequence>MASPDDRDDDRTPPFDVDPDDPDATAPRDSPLEDDDREIGAKIATDQEAFLGVLPHFYRGEVSQANGAQDRIDRTTDWAIALIAALLSLVFSSRRMPAFLLLVGLFVLSIFLFYEVRRYRFYDHWRARVRFVQENVFANALDPVGTEHPEWREELSADLRHPTFKVSFLEGLSRRIRRVYGLLFTVLGVAWVFKVTLFTPEQRWTEAAELPGLPGIWVAVALAVFHGCIFALAFWPTERRAKGEIHGSEPGDWKND</sequence>
<evidence type="ECO:0000256" key="2">
    <source>
        <dbReference type="SAM" id="Phobius"/>
    </source>
</evidence>
<dbReference type="AlphaFoldDB" id="A0A8J8GM80"/>
<dbReference type="InterPro" id="IPR014470">
    <property type="entry name" value="UCP01500"/>
</dbReference>
<keyword evidence="2" id="KW-0472">Membrane</keyword>
<protein>
    <submittedName>
        <fullName evidence="3">DUF2270 domain-containing protein</fullName>
    </submittedName>
</protein>
<dbReference type="Proteomes" id="UP000728647">
    <property type="component" value="Unassembled WGS sequence"/>
</dbReference>
<evidence type="ECO:0000313" key="5">
    <source>
        <dbReference type="Proteomes" id="UP000728647"/>
    </source>
</evidence>
<keyword evidence="6" id="KW-1185">Reference proteome</keyword>
<evidence type="ECO:0000313" key="4">
    <source>
        <dbReference type="EMBL" id="NUC71499.1"/>
    </source>
</evidence>
<keyword evidence="2" id="KW-1133">Transmembrane helix</keyword>
<dbReference type="Pfam" id="PF10028">
    <property type="entry name" value="DUF2270"/>
    <property type="match status" value="1"/>
</dbReference>